<proteinExistence type="predicted"/>
<sequence length="153" mass="17302">MSQKIYTALFDYRLPSLPSGAEVNEHVCEPLSKALRNVEDDSASEAYELIGGGFFALLRLYKRETPKDCDLMTLMIESRKPIDLGEDGLELGNLSRVLSEGLISNERDLQFIGCLKRCRQDSTYYKSSGNSQKSIFPHSHRPYAKKSFETLLT</sequence>
<accession>A0A7T8HI43</accession>
<dbReference type="AlphaFoldDB" id="A0A7T8HI43"/>
<keyword evidence="2" id="KW-1185">Reference proteome</keyword>
<dbReference type="OrthoDB" id="5953636at2759"/>
<dbReference type="Proteomes" id="UP000595437">
    <property type="component" value="Chromosome 7"/>
</dbReference>
<dbReference type="EMBL" id="CP045896">
    <property type="protein sequence ID" value="QQP50191.1"/>
    <property type="molecule type" value="Genomic_DNA"/>
</dbReference>
<evidence type="ECO:0000313" key="2">
    <source>
        <dbReference type="Proteomes" id="UP000595437"/>
    </source>
</evidence>
<protein>
    <submittedName>
        <fullName evidence="1">Spermine synthase</fullName>
    </submittedName>
</protein>
<reference evidence="2" key="1">
    <citation type="submission" date="2021-01" db="EMBL/GenBank/DDBJ databases">
        <title>Caligus Genome Assembly.</title>
        <authorList>
            <person name="Gallardo-Escarate C."/>
        </authorList>
    </citation>
    <scope>NUCLEOTIDE SEQUENCE [LARGE SCALE GENOMIC DNA]</scope>
</reference>
<organism evidence="1 2">
    <name type="scientific">Caligus rogercresseyi</name>
    <name type="common">Sea louse</name>
    <dbReference type="NCBI Taxonomy" id="217165"/>
    <lineage>
        <taxon>Eukaryota</taxon>
        <taxon>Metazoa</taxon>
        <taxon>Ecdysozoa</taxon>
        <taxon>Arthropoda</taxon>
        <taxon>Crustacea</taxon>
        <taxon>Multicrustacea</taxon>
        <taxon>Hexanauplia</taxon>
        <taxon>Copepoda</taxon>
        <taxon>Siphonostomatoida</taxon>
        <taxon>Caligidae</taxon>
        <taxon>Caligus</taxon>
    </lineage>
</organism>
<name>A0A7T8HI43_CALRO</name>
<gene>
    <name evidence="1" type="ORF">FKW44_011110</name>
</gene>
<evidence type="ECO:0000313" key="1">
    <source>
        <dbReference type="EMBL" id="QQP50191.1"/>
    </source>
</evidence>